<keyword evidence="7" id="KW-0406">Ion transport</keyword>
<dbReference type="Pfam" id="PF00662">
    <property type="entry name" value="Proton_antipo_N"/>
    <property type="match status" value="1"/>
</dbReference>
<dbReference type="GO" id="GO:0005886">
    <property type="term" value="C:plasma membrane"/>
    <property type="evidence" value="ECO:0007669"/>
    <property type="project" value="UniProtKB-SubCell"/>
</dbReference>
<evidence type="ECO:0000256" key="1">
    <source>
        <dbReference type="ARBA" id="ARBA00004651"/>
    </source>
</evidence>
<feature type="domain" description="NADH:quinone oxidoreductase/Mrp antiporter transmembrane" evidence="11">
    <location>
        <begin position="99"/>
        <end position="372"/>
    </location>
</feature>
<accession>K9GQ49</accession>
<feature type="transmembrane region" description="Helical" evidence="10">
    <location>
        <begin position="82"/>
        <end position="99"/>
    </location>
</feature>
<dbReference type="Proteomes" id="UP000009881">
    <property type="component" value="Unassembled WGS sequence"/>
</dbReference>
<dbReference type="Pfam" id="PF20501">
    <property type="entry name" value="MbhE"/>
    <property type="match status" value="1"/>
</dbReference>
<keyword evidence="2" id="KW-0813">Transport</keyword>
<dbReference type="PATRIC" id="fig|1238182.3.peg.3290"/>
<feature type="transmembrane region" description="Helical" evidence="10">
    <location>
        <begin position="369"/>
        <end position="399"/>
    </location>
</feature>
<feature type="transmembrane region" description="Helical" evidence="10">
    <location>
        <begin position="755"/>
        <end position="773"/>
    </location>
</feature>
<feature type="transmembrane region" description="Helical" evidence="10">
    <location>
        <begin position="168"/>
        <end position="190"/>
    </location>
</feature>
<keyword evidence="8 10" id="KW-0472">Membrane</keyword>
<keyword evidence="3" id="KW-0050">Antiport</keyword>
<name>K9GQ49_9PROT</name>
<feature type="domain" description="Na+/H+ antiporter MnhB subunit-related protein" evidence="13">
    <location>
        <begin position="749"/>
        <end position="875"/>
    </location>
</feature>
<comment type="caution">
    <text evidence="16">The sequence shown here is derived from an EMBL/GenBank/DDBJ whole genome shotgun (WGS) entry which is preliminary data.</text>
</comment>
<evidence type="ECO:0000259" key="11">
    <source>
        <dbReference type="Pfam" id="PF00361"/>
    </source>
</evidence>
<dbReference type="PRINTS" id="PR01434">
    <property type="entry name" value="NADHDHGNASE5"/>
</dbReference>
<feature type="transmembrane region" description="Helical" evidence="10">
    <location>
        <begin position="269"/>
        <end position="287"/>
    </location>
</feature>
<feature type="transmembrane region" description="Helical" evidence="10">
    <location>
        <begin position="716"/>
        <end position="734"/>
    </location>
</feature>
<organism evidence="16 17">
    <name type="scientific">Caenispirillum salinarum AK4</name>
    <dbReference type="NCBI Taxonomy" id="1238182"/>
    <lineage>
        <taxon>Bacteria</taxon>
        <taxon>Pseudomonadati</taxon>
        <taxon>Pseudomonadota</taxon>
        <taxon>Alphaproteobacteria</taxon>
        <taxon>Rhodospirillales</taxon>
        <taxon>Novispirillaceae</taxon>
        <taxon>Caenispirillum</taxon>
    </lineage>
</organism>
<evidence type="ECO:0000256" key="9">
    <source>
        <dbReference type="RuleBase" id="RU000320"/>
    </source>
</evidence>
<dbReference type="GO" id="GO:0015297">
    <property type="term" value="F:antiporter activity"/>
    <property type="evidence" value="ECO:0007669"/>
    <property type="project" value="UniProtKB-KW"/>
</dbReference>
<feature type="transmembrane region" description="Helical" evidence="10">
    <location>
        <begin position="136"/>
        <end position="156"/>
    </location>
</feature>
<feature type="transmembrane region" description="Helical" evidence="10">
    <location>
        <begin position="569"/>
        <end position="588"/>
    </location>
</feature>
<feature type="transmembrane region" description="Helical" evidence="10">
    <location>
        <begin position="105"/>
        <end position="124"/>
    </location>
</feature>
<dbReference type="InterPro" id="IPR046806">
    <property type="entry name" value="MrpA_C/MbhE"/>
</dbReference>
<evidence type="ECO:0000259" key="14">
    <source>
        <dbReference type="Pfam" id="PF13244"/>
    </source>
</evidence>
<feature type="domain" description="MrpA C-terminal/MbhE" evidence="15">
    <location>
        <begin position="656"/>
        <end position="735"/>
    </location>
</feature>
<feature type="transmembrane region" description="Helical" evidence="10">
    <location>
        <begin position="211"/>
        <end position="229"/>
    </location>
</feature>
<sequence>MGFASAVPPALVAAWLLSLLPRVSEGRPVLWAVDWAPTLGVSLAFRIDGLALLFGLLVSGIGVVIMLYAGSYLKGHVHLGRFFLYMTAFMFSMLGLVLADDAVALFVFWELTTVTSFLLIGFTHTDPKSRRNALQALLLTGGGGLALLAGLLLMGLESGTLRLSAMDPVLIQGSALLPGIIVLVLLGCFTKSAQFPFHFWLPNAMSAPTPVSAYLHSATMVKAGIYLLARLSPTLGGDPLWVWSLTVAGALTAVIGAAWALRQTDLKQMLAWTTVMALGALTLLLAGSAPISLAAAMTFLVVHALYKATLFMVVGILDHEAGTRERDKLAGLARAMPLTAAAAVLAAFSMGGFPPFLGFIGKELKYEGALALVAAPGVAAFGLVLASAGMVAVAGMIAIDPFFGRQRKSVSARPHDPPKSMLAGPLLLAGLGLAFGLAPGVISGPLVQPAVTSVLGGPATVKLALWHGINLPLVLSIATFTLGVLFYIFRTPVVAGLNAFVGRLPMTGERAYDGWLAGLKALAAWQTRILQGGHLRVYMATTLGAVVALTLFTLFWADALALPAAGSPSLSILGVTVAVTAAAGAAIVVTTRSRLAAIGALGIVGTAVAVLFLMHGAVDVATTQFLVETLVVVLLAAALVRLPRLTQTPRRNRRARLRDGILSVGAGLTVTLVMLAVLAEPFDRRVTDFFEAAAWPEAFGRNIVNVILVDFRALDTFGEIAVVAVAGMGAYALLKGGMAVPKQPIESLILRTATRGLAALLAVFAVFMLLRGHNDPGGGFIAGLIAATGFTLLALAHGVGLARQALGGAPRIVALSGLGIALLSGLAGALAGGAPFEGLWLFLGGDPAAGDKGIPLSTVLVFDIGVFLVVVGSVLAIVFGLEEEA</sequence>
<dbReference type="eggNOG" id="COG1009">
    <property type="taxonomic scope" value="Bacteria"/>
</dbReference>
<dbReference type="InterPro" id="IPR001516">
    <property type="entry name" value="Proton_antipo_N"/>
</dbReference>
<gene>
    <name evidence="16" type="ORF">C882_1076</name>
</gene>
<evidence type="ECO:0000256" key="7">
    <source>
        <dbReference type="ARBA" id="ARBA00023065"/>
    </source>
</evidence>
<feature type="transmembrane region" description="Helical" evidence="10">
    <location>
        <begin position="293"/>
        <end position="317"/>
    </location>
</feature>
<comment type="subcellular location">
    <subcellularLocation>
        <location evidence="1">Cell membrane</location>
        <topology evidence="1">Multi-pass membrane protein</topology>
    </subcellularLocation>
    <subcellularLocation>
        <location evidence="9">Membrane</location>
        <topology evidence="9">Multi-pass membrane protein</topology>
    </subcellularLocation>
</comment>
<feature type="domain" description="NADH-Ubiquinone oxidoreductase (complex I) chain 5 N-terminal" evidence="12">
    <location>
        <begin position="38"/>
        <end position="83"/>
    </location>
</feature>
<dbReference type="InterPro" id="IPR050616">
    <property type="entry name" value="CPA3_Na-H_Antiporter_A"/>
</dbReference>
<evidence type="ECO:0000256" key="8">
    <source>
        <dbReference type="ARBA" id="ARBA00023136"/>
    </source>
</evidence>
<evidence type="ECO:0000259" key="15">
    <source>
        <dbReference type="Pfam" id="PF20501"/>
    </source>
</evidence>
<dbReference type="Pfam" id="PF04039">
    <property type="entry name" value="MnhB"/>
    <property type="match status" value="1"/>
</dbReference>
<dbReference type="EMBL" id="ANHY01000017">
    <property type="protein sequence ID" value="EKV28075.1"/>
    <property type="molecule type" value="Genomic_DNA"/>
</dbReference>
<dbReference type="Pfam" id="PF00361">
    <property type="entry name" value="Proton_antipo_M"/>
    <property type="match status" value="1"/>
</dbReference>
<evidence type="ECO:0000256" key="6">
    <source>
        <dbReference type="ARBA" id="ARBA00022989"/>
    </source>
</evidence>
<keyword evidence="6 10" id="KW-1133">Transmembrane helix</keyword>
<proteinExistence type="predicted"/>
<feature type="transmembrane region" description="Helical" evidence="10">
    <location>
        <begin position="620"/>
        <end position="640"/>
    </location>
</feature>
<feature type="transmembrane region" description="Helical" evidence="10">
    <location>
        <begin position="854"/>
        <end position="881"/>
    </location>
</feature>
<evidence type="ECO:0000259" key="13">
    <source>
        <dbReference type="Pfam" id="PF04039"/>
    </source>
</evidence>
<keyword evidence="4" id="KW-1003">Cell membrane</keyword>
<feature type="transmembrane region" description="Helical" evidence="10">
    <location>
        <begin position="50"/>
        <end position="70"/>
    </location>
</feature>
<dbReference type="STRING" id="1238182.C882_1076"/>
<evidence type="ECO:0000313" key="17">
    <source>
        <dbReference type="Proteomes" id="UP000009881"/>
    </source>
</evidence>
<protein>
    <submittedName>
        <fullName evidence="16">NADH dehydrogenase (Quinone)</fullName>
    </submittedName>
</protein>
<dbReference type="Pfam" id="PF13244">
    <property type="entry name" value="MbhD"/>
    <property type="match status" value="1"/>
</dbReference>
<feature type="transmembrane region" description="Helical" evidence="10">
    <location>
        <begin position="420"/>
        <end position="444"/>
    </location>
</feature>
<evidence type="ECO:0000256" key="2">
    <source>
        <dbReference type="ARBA" id="ARBA00022448"/>
    </source>
</evidence>
<keyword evidence="17" id="KW-1185">Reference proteome</keyword>
<evidence type="ECO:0000256" key="5">
    <source>
        <dbReference type="ARBA" id="ARBA00022692"/>
    </source>
</evidence>
<evidence type="ECO:0000259" key="12">
    <source>
        <dbReference type="Pfam" id="PF00662"/>
    </source>
</evidence>
<feature type="transmembrane region" description="Helical" evidence="10">
    <location>
        <begin position="338"/>
        <end position="357"/>
    </location>
</feature>
<evidence type="ECO:0000256" key="3">
    <source>
        <dbReference type="ARBA" id="ARBA00022449"/>
    </source>
</evidence>
<dbReference type="eggNOG" id="COG2111">
    <property type="taxonomic scope" value="Bacteria"/>
</dbReference>
<dbReference type="InterPro" id="IPR042106">
    <property type="entry name" value="Nuo/plastoQ_OxRdtase_6_NuoJ"/>
</dbReference>
<evidence type="ECO:0000313" key="16">
    <source>
        <dbReference type="EMBL" id="EKV28075.1"/>
    </source>
</evidence>
<dbReference type="InterPro" id="IPR001750">
    <property type="entry name" value="ND/Mrp_TM"/>
</dbReference>
<dbReference type="InterPro" id="IPR007182">
    <property type="entry name" value="MnhB"/>
</dbReference>
<dbReference type="AlphaFoldDB" id="K9GQ49"/>
<feature type="transmembrane region" description="Helical" evidence="10">
    <location>
        <begin position="241"/>
        <end position="262"/>
    </location>
</feature>
<feature type="transmembrane region" description="Helical" evidence="10">
    <location>
        <begin position="661"/>
        <end position="679"/>
    </location>
</feature>
<feature type="transmembrane region" description="Helical" evidence="10">
    <location>
        <begin position="537"/>
        <end position="557"/>
    </location>
</feature>
<dbReference type="Gene3D" id="1.20.120.1200">
    <property type="entry name" value="NADH-ubiquinone/plastoquinone oxidoreductase chain 6, subunit NuoJ"/>
    <property type="match status" value="1"/>
</dbReference>
<feature type="transmembrane region" description="Helical" evidence="10">
    <location>
        <begin position="595"/>
        <end position="614"/>
    </location>
</feature>
<feature type="transmembrane region" description="Helical" evidence="10">
    <location>
        <begin position="812"/>
        <end position="834"/>
    </location>
</feature>
<feature type="transmembrane region" description="Helical" evidence="10">
    <location>
        <begin position="464"/>
        <end position="489"/>
    </location>
</feature>
<reference evidence="16 17" key="1">
    <citation type="journal article" date="2013" name="Genome Announc.">
        <title>Draft Genome Sequence of an Alphaproteobacterium, Caenispirillum salinarum AK4(T), Isolated from a Solar Saltern.</title>
        <authorList>
            <person name="Khatri I."/>
            <person name="Singh A."/>
            <person name="Korpole S."/>
            <person name="Pinnaka A.K."/>
            <person name="Subramanian S."/>
        </authorList>
    </citation>
    <scope>NUCLEOTIDE SEQUENCE [LARGE SCALE GENOMIC DNA]</scope>
    <source>
        <strain evidence="16 17">AK4</strain>
    </source>
</reference>
<dbReference type="PANTHER" id="PTHR43373">
    <property type="entry name" value="NA(+)/H(+) ANTIPORTER SUBUNIT"/>
    <property type="match status" value="1"/>
</dbReference>
<feature type="transmembrane region" description="Helical" evidence="10">
    <location>
        <begin position="779"/>
        <end position="800"/>
    </location>
</feature>
<dbReference type="GO" id="GO:0006811">
    <property type="term" value="P:monoatomic ion transport"/>
    <property type="evidence" value="ECO:0007669"/>
    <property type="project" value="UniProtKB-KW"/>
</dbReference>
<keyword evidence="5 9" id="KW-0812">Transmembrane</keyword>
<dbReference type="PANTHER" id="PTHR43373:SF1">
    <property type="entry name" value="NA(+)_H(+) ANTIPORTER SUBUNIT A"/>
    <property type="match status" value="1"/>
</dbReference>
<feature type="domain" description="MrpA C-terminal/MbhD" evidence="14">
    <location>
        <begin position="580"/>
        <end position="644"/>
    </location>
</feature>
<evidence type="ECO:0000256" key="4">
    <source>
        <dbReference type="ARBA" id="ARBA00022475"/>
    </source>
</evidence>
<dbReference type="InterPro" id="IPR025383">
    <property type="entry name" value="MrpA_C/MbhD"/>
</dbReference>
<evidence type="ECO:0000256" key="10">
    <source>
        <dbReference type="SAM" id="Phobius"/>
    </source>
</evidence>